<feature type="region of interest" description="Disordered" evidence="1">
    <location>
        <begin position="41"/>
        <end position="61"/>
    </location>
</feature>
<evidence type="ECO:0000256" key="2">
    <source>
        <dbReference type="SAM" id="SignalP"/>
    </source>
</evidence>
<dbReference type="VEuPathDB" id="FungiDB:HMPREF1541_06949"/>
<dbReference type="PRINTS" id="PR00837">
    <property type="entry name" value="V5TPXLIKE"/>
</dbReference>
<dbReference type="eggNOG" id="KOG3017">
    <property type="taxonomic scope" value="Eukaryota"/>
</dbReference>
<dbReference type="GeneID" id="19974288"/>
<keyword evidence="5" id="KW-1185">Reference proteome</keyword>
<dbReference type="InterPro" id="IPR018244">
    <property type="entry name" value="Allrgn_V5/Tpx1_CS"/>
</dbReference>
<dbReference type="HOGENOM" id="CLU_035730_6_0_1"/>
<dbReference type="Proteomes" id="UP000030752">
    <property type="component" value="Unassembled WGS sequence"/>
</dbReference>
<evidence type="ECO:0000313" key="4">
    <source>
        <dbReference type="EMBL" id="ETN38907.1"/>
    </source>
</evidence>
<feature type="domain" description="SCP" evidence="3">
    <location>
        <begin position="64"/>
        <end position="200"/>
    </location>
</feature>
<accession>W2RR39</accession>
<dbReference type="InterPro" id="IPR014044">
    <property type="entry name" value="CAP_dom"/>
</dbReference>
<dbReference type="STRING" id="1220924.W2RR39"/>
<feature type="signal peptide" evidence="2">
    <location>
        <begin position="1"/>
        <end position="25"/>
    </location>
</feature>
<protein>
    <recommendedName>
        <fullName evidence="3">SCP domain-containing protein</fullName>
    </recommendedName>
</protein>
<dbReference type="Pfam" id="PF00188">
    <property type="entry name" value="CAP"/>
    <property type="match status" value="1"/>
</dbReference>
<dbReference type="InterPro" id="IPR002413">
    <property type="entry name" value="V5_allergen-like"/>
</dbReference>
<organism evidence="4 5">
    <name type="scientific">Cyphellophora europaea (strain CBS 101466)</name>
    <name type="common">Phialophora europaea</name>
    <dbReference type="NCBI Taxonomy" id="1220924"/>
    <lineage>
        <taxon>Eukaryota</taxon>
        <taxon>Fungi</taxon>
        <taxon>Dikarya</taxon>
        <taxon>Ascomycota</taxon>
        <taxon>Pezizomycotina</taxon>
        <taxon>Eurotiomycetes</taxon>
        <taxon>Chaetothyriomycetidae</taxon>
        <taxon>Chaetothyriales</taxon>
        <taxon>Cyphellophoraceae</taxon>
        <taxon>Cyphellophora</taxon>
    </lineage>
</organism>
<dbReference type="PRINTS" id="PR00838">
    <property type="entry name" value="V5ALLERGEN"/>
</dbReference>
<reference evidence="4 5" key="1">
    <citation type="submission" date="2013-03" db="EMBL/GenBank/DDBJ databases">
        <title>The Genome Sequence of Phialophora europaea CBS 101466.</title>
        <authorList>
            <consortium name="The Broad Institute Genomics Platform"/>
            <person name="Cuomo C."/>
            <person name="de Hoog S."/>
            <person name="Gorbushina A."/>
            <person name="Walker B."/>
            <person name="Young S.K."/>
            <person name="Zeng Q."/>
            <person name="Gargeya S."/>
            <person name="Fitzgerald M."/>
            <person name="Haas B."/>
            <person name="Abouelleil A."/>
            <person name="Allen A.W."/>
            <person name="Alvarado L."/>
            <person name="Arachchi H.M."/>
            <person name="Berlin A.M."/>
            <person name="Chapman S.B."/>
            <person name="Gainer-Dewar J."/>
            <person name="Goldberg J."/>
            <person name="Griggs A."/>
            <person name="Gujja S."/>
            <person name="Hansen M."/>
            <person name="Howarth C."/>
            <person name="Imamovic A."/>
            <person name="Ireland A."/>
            <person name="Larimer J."/>
            <person name="McCowan C."/>
            <person name="Murphy C."/>
            <person name="Pearson M."/>
            <person name="Poon T.W."/>
            <person name="Priest M."/>
            <person name="Roberts A."/>
            <person name="Saif S."/>
            <person name="Shea T."/>
            <person name="Sisk P."/>
            <person name="Sykes S."/>
            <person name="Wortman J."/>
            <person name="Nusbaum C."/>
            <person name="Birren B."/>
        </authorList>
    </citation>
    <scope>NUCLEOTIDE SEQUENCE [LARGE SCALE GENOMIC DNA]</scope>
    <source>
        <strain evidence="4 5">CBS 101466</strain>
    </source>
</reference>
<dbReference type="SUPFAM" id="SSF55797">
    <property type="entry name" value="PR-1-like"/>
    <property type="match status" value="1"/>
</dbReference>
<dbReference type="OrthoDB" id="337038at2759"/>
<evidence type="ECO:0000259" key="3">
    <source>
        <dbReference type="SMART" id="SM00198"/>
    </source>
</evidence>
<dbReference type="Gene3D" id="3.40.33.10">
    <property type="entry name" value="CAP"/>
    <property type="match status" value="1"/>
</dbReference>
<dbReference type="SMART" id="SM00198">
    <property type="entry name" value="SCP"/>
    <property type="match status" value="1"/>
</dbReference>
<dbReference type="PANTHER" id="PTHR10334">
    <property type="entry name" value="CYSTEINE-RICH SECRETORY PROTEIN-RELATED"/>
    <property type="match status" value="1"/>
</dbReference>
<dbReference type="GO" id="GO:0005576">
    <property type="term" value="C:extracellular region"/>
    <property type="evidence" value="ECO:0007669"/>
    <property type="project" value="InterPro"/>
</dbReference>
<feature type="region of interest" description="Disordered" evidence="1">
    <location>
        <begin position="234"/>
        <end position="254"/>
    </location>
</feature>
<dbReference type="PROSITE" id="PS01009">
    <property type="entry name" value="CRISP_1"/>
    <property type="match status" value="1"/>
</dbReference>
<keyword evidence="2" id="KW-0732">Signal</keyword>
<gene>
    <name evidence="4" type="ORF">HMPREF1541_06949</name>
</gene>
<name>W2RR39_CYPE1</name>
<evidence type="ECO:0000256" key="1">
    <source>
        <dbReference type="SAM" id="MobiDB-lite"/>
    </source>
</evidence>
<feature type="chain" id="PRO_5004823702" description="SCP domain-containing protein" evidence="2">
    <location>
        <begin position="26"/>
        <end position="279"/>
    </location>
</feature>
<dbReference type="RefSeq" id="XP_008719496.1">
    <property type="nucleotide sequence ID" value="XM_008721274.1"/>
</dbReference>
<evidence type="ECO:0000313" key="5">
    <source>
        <dbReference type="Proteomes" id="UP000030752"/>
    </source>
</evidence>
<dbReference type="PROSITE" id="PS01010">
    <property type="entry name" value="CRISP_2"/>
    <property type="match status" value="1"/>
</dbReference>
<proteinExistence type="predicted"/>
<dbReference type="InParanoid" id="W2RR39"/>
<dbReference type="InterPro" id="IPR001283">
    <property type="entry name" value="CRISP-related"/>
</dbReference>
<dbReference type="EMBL" id="KB822722">
    <property type="protein sequence ID" value="ETN38907.1"/>
    <property type="molecule type" value="Genomic_DNA"/>
</dbReference>
<dbReference type="InterPro" id="IPR035940">
    <property type="entry name" value="CAP_sf"/>
</dbReference>
<sequence length="279" mass="30613">MKRKSIQGLLALSLDGLLTSSLVSAQETTFTRTITQDASETQTQTFTAPVESPTVSDTYTDSQRFRDDMMNATNYYRYLHSAAFVSYNESLASYAADYSRECQWRHNPDLSSSGLGENLARGYANVSASVFAWYDEVNEFDYDFDRDSPTGFTEETGHFTQLVWRETQAVGCGWTDCEGRNGVDGVLVVCNYWPAGNVLGPSGSGEDRFFVDNVLPERDGEGEGFNEQDAIRGVRTDVPDPNAQGNNGDNGDEDAAASLKGGVWKVLALTTAVLGWALF</sequence>
<dbReference type="AlphaFoldDB" id="W2RR39"/>